<evidence type="ECO:0000256" key="7">
    <source>
        <dbReference type="PROSITE-ProRule" id="PRU00042"/>
    </source>
</evidence>
<protein>
    <recommendedName>
        <fullName evidence="9">C2H2-type domain-containing protein</fullName>
    </recommendedName>
</protein>
<evidence type="ECO:0000313" key="10">
    <source>
        <dbReference type="EnsemblMetazoa" id="BGLB024987-PC"/>
    </source>
</evidence>
<dbReference type="PANTHER" id="PTHR19818:SF157">
    <property type="entry name" value="C2H2-TYPE DOMAIN-CONTAINING PROTEIN"/>
    <property type="match status" value="1"/>
</dbReference>
<dbReference type="SUPFAM" id="SSF57667">
    <property type="entry name" value="beta-beta-alpha zinc fingers"/>
    <property type="match status" value="1"/>
</dbReference>
<feature type="compositionally biased region" description="Polar residues" evidence="8">
    <location>
        <begin position="911"/>
        <end position="925"/>
    </location>
</feature>
<dbReference type="InterPro" id="IPR050329">
    <property type="entry name" value="GLI_C2H2-zinc-finger"/>
</dbReference>
<dbReference type="InterPro" id="IPR013087">
    <property type="entry name" value="Znf_C2H2_type"/>
</dbReference>
<evidence type="ECO:0000256" key="8">
    <source>
        <dbReference type="SAM" id="MobiDB-lite"/>
    </source>
</evidence>
<keyword evidence="4 7" id="KW-0863">Zinc-finger</keyword>
<evidence type="ECO:0000313" key="11">
    <source>
        <dbReference type="Proteomes" id="UP000076420"/>
    </source>
</evidence>
<keyword evidence="2" id="KW-0479">Metal-binding</keyword>
<dbReference type="Pfam" id="PF00096">
    <property type="entry name" value="zf-C2H2"/>
    <property type="match status" value="2"/>
</dbReference>
<dbReference type="FunFam" id="3.30.160.60:FF:000446">
    <property type="entry name" value="Zinc finger protein"/>
    <property type="match status" value="1"/>
</dbReference>
<feature type="compositionally biased region" description="Basic and acidic residues" evidence="8">
    <location>
        <begin position="457"/>
        <end position="490"/>
    </location>
</feature>
<dbReference type="GO" id="GO:0045944">
    <property type="term" value="P:positive regulation of transcription by RNA polymerase II"/>
    <property type="evidence" value="ECO:0007669"/>
    <property type="project" value="UniProtKB-ARBA"/>
</dbReference>
<feature type="compositionally biased region" description="Low complexity" evidence="8">
    <location>
        <begin position="938"/>
        <end position="951"/>
    </location>
</feature>
<evidence type="ECO:0000256" key="4">
    <source>
        <dbReference type="ARBA" id="ARBA00022771"/>
    </source>
</evidence>
<dbReference type="Proteomes" id="UP000076420">
    <property type="component" value="Unassembled WGS sequence"/>
</dbReference>
<dbReference type="InterPro" id="IPR036236">
    <property type="entry name" value="Znf_C2H2_sf"/>
</dbReference>
<feature type="compositionally biased region" description="Polar residues" evidence="8">
    <location>
        <begin position="92"/>
        <end position="134"/>
    </location>
</feature>
<gene>
    <name evidence="10" type="primary">106066568</name>
</gene>
<feature type="domain" description="C2H2-type" evidence="9">
    <location>
        <begin position="687"/>
        <end position="715"/>
    </location>
</feature>
<evidence type="ECO:0000256" key="1">
    <source>
        <dbReference type="ARBA" id="ARBA00004123"/>
    </source>
</evidence>
<dbReference type="GO" id="GO:0000981">
    <property type="term" value="F:DNA-binding transcription factor activity, RNA polymerase II-specific"/>
    <property type="evidence" value="ECO:0007669"/>
    <property type="project" value="TreeGrafter"/>
</dbReference>
<sequence length="1065" mass="117957">MFSVIYHSVVSPLFLDIHTVHLNVIVGSKSSLMLTHNDFKQGGSTLLSFDFNMMDIKPLIATPDLTGCSRDTSLLCPAFAPRIAPNMIIDATTHNSSSNMPVSPKQGETITADSLNKPENVSSSLTPTSWDQTPLLSKSRSKDSLDINDYPMWSHSATLKTPALSMPPSPHSPSSTHRKGSSDLEDPADSTAISASGMSSRNGDRPDSSPSPRSQLNSSFEESDSVRVNSSMQIRDNFGPGRMTIDASYERRSRRKPTSEDIRRVKPLNMVHYDSEESEIEDDILQEELMMKKMRECASDEVDGTLKPEIRLNGEARYGDEPEEGLNTNRLSRHEAVDGIPEDDDEEMEIRSESDSLTDSDKYSFLKDVPSHIYNLMQEVKMCAHDMAMKPMNSMNPAEAKYRREQCLLQMMTNLRDMCRMNGLGPDVISAILNDVEADFNLNEELEEMKMKQYYSDSDRESSFNDGEEHFLAKPEAKRESSVRDFKEPSGQDLSFHSVNPPSFLNTSTASSMPSTSPSSTSSSSPTSDVKPIIVTVSPGRNHTTSHLSSGGAFPPLNPPFNISETALNPLFGNGKLPPWLPGLPMYPFSPGNPLDHALNRKFLNFEGKIGENVDKDYLKCQFCERTFRRQKNLENHVENTHQGKGPLKPRRETNDMYFKCSHCPYTTKHQSNLYVHLRIHTGERPYICGACGVQYSQSHSLKSHIINKHDGIMSYYIKEKRTRSPRGMGYLSTQVMHDSNIFKLPPPPLLGPSMQHSNMDLVTKAIEMAKSEHAQQQHLKQQQNMSPLGLDGSMNRNGLPPLMTSSDSGSINGGSGPVNSKTPSTPNSISTSGNHTPMPSTPLFSTPGPGPHPPFMMNNHHMPSPMFGDLFPHLRNPGHHPGGPPLFPGFPHFPPHSSNFPSPAGFSPLSGLTNSPRSASSTPTPHMPHHLQLPGTLPHLSPSPHHLLQHQIKKEPQTSPTTTSRTKSPAQSQADEAIDLRKKSPPPEIREPHHHAHDLSSCGNKENCAHAAKLKYLRLNVVRMLGILVPNLNFAEKGISAESESVDELLQDVIESNTHDDDME</sequence>
<evidence type="ECO:0000259" key="9">
    <source>
        <dbReference type="PROSITE" id="PS50157"/>
    </source>
</evidence>
<dbReference type="OrthoDB" id="9439903at2759"/>
<dbReference type="GO" id="GO:0000978">
    <property type="term" value="F:RNA polymerase II cis-regulatory region sequence-specific DNA binding"/>
    <property type="evidence" value="ECO:0007669"/>
    <property type="project" value="TreeGrafter"/>
</dbReference>
<keyword evidence="5" id="KW-0862">Zinc</keyword>
<dbReference type="Gene3D" id="3.30.160.60">
    <property type="entry name" value="Classic Zinc Finger"/>
    <property type="match status" value="3"/>
</dbReference>
<feature type="region of interest" description="Disordered" evidence="8">
    <location>
        <begin position="773"/>
        <end position="851"/>
    </location>
</feature>
<dbReference type="EnsemblMetazoa" id="BGLB024987-RC">
    <property type="protein sequence ID" value="BGLB024987-PC"/>
    <property type="gene ID" value="BGLB024987"/>
</dbReference>
<evidence type="ECO:0000256" key="2">
    <source>
        <dbReference type="ARBA" id="ARBA00022723"/>
    </source>
</evidence>
<feature type="region of interest" description="Disordered" evidence="8">
    <location>
        <begin position="160"/>
        <end position="263"/>
    </location>
</feature>
<keyword evidence="3" id="KW-0677">Repeat</keyword>
<feature type="compositionally biased region" description="Low complexity" evidence="8">
    <location>
        <begin position="208"/>
        <end position="219"/>
    </location>
</feature>
<feature type="region of interest" description="Disordered" evidence="8">
    <location>
        <begin position="92"/>
        <end position="144"/>
    </location>
</feature>
<dbReference type="PROSITE" id="PS00028">
    <property type="entry name" value="ZINC_FINGER_C2H2_1"/>
    <property type="match status" value="2"/>
</dbReference>
<feature type="region of interest" description="Disordered" evidence="8">
    <location>
        <begin position="336"/>
        <end position="356"/>
    </location>
</feature>
<dbReference type="VEuPathDB" id="VectorBase:BGLB024987"/>
<keyword evidence="6" id="KW-0539">Nucleus</keyword>
<feature type="region of interest" description="Disordered" evidence="8">
    <location>
        <begin position="457"/>
        <end position="532"/>
    </location>
</feature>
<comment type="subcellular location">
    <subcellularLocation>
        <location evidence="1">Nucleus</location>
    </subcellularLocation>
</comment>
<organism evidence="10 11">
    <name type="scientific">Biomphalaria glabrata</name>
    <name type="common">Bloodfluke planorb</name>
    <name type="synonym">Freshwater snail</name>
    <dbReference type="NCBI Taxonomy" id="6526"/>
    <lineage>
        <taxon>Eukaryota</taxon>
        <taxon>Metazoa</taxon>
        <taxon>Spiralia</taxon>
        <taxon>Lophotrochozoa</taxon>
        <taxon>Mollusca</taxon>
        <taxon>Gastropoda</taxon>
        <taxon>Heterobranchia</taxon>
        <taxon>Euthyneura</taxon>
        <taxon>Panpulmonata</taxon>
        <taxon>Hygrophila</taxon>
        <taxon>Lymnaeoidea</taxon>
        <taxon>Planorbidae</taxon>
        <taxon>Biomphalaria</taxon>
    </lineage>
</organism>
<accession>A0A2C9KYE6</accession>
<feature type="compositionally biased region" description="Pro residues" evidence="8">
    <location>
        <begin position="883"/>
        <end position="895"/>
    </location>
</feature>
<dbReference type="GO" id="GO:0005634">
    <property type="term" value="C:nucleus"/>
    <property type="evidence" value="ECO:0007669"/>
    <property type="project" value="UniProtKB-SubCell"/>
</dbReference>
<dbReference type="KEGG" id="bgt:106066568"/>
<dbReference type="AlphaFoldDB" id="A0A2C9KYE6"/>
<feature type="compositionally biased region" description="Polar residues" evidence="8">
    <location>
        <begin position="492"/>
        <end position="506"/>
    </location>
</feature>
<proteinExistence type="predicted"/>
<feature type="domain" description="C2H2-type" evidence="9">
    <location>
        <begin position="659"/>
        <end position="686"/>
    </location>
</feature>
<dbReference type="VEuPathDB" id="VectorBase:BGLAX_037060"/>
<dbReference type="PANTHER" id="PTHR19818">
    <property type="entry name" value="ZINC FINGER PROTEIN ZIC AND GLI"/>
    <property type="match status" value="1"/>
</dbReference>
<feature type="compositionally biased region" description="Low complexity" evidence="8">
    <location>
        <begin position="507"/>
        <end position="528"/>
    </location>
</feature>
<dbReference type="GO" id="GO:0008270">
    <property type="term" value="F:zinc ion binding"/>
    <property type="evidence" value="ECO:0007669"/>
    <property type="project" value="UniProtKB-KW"/>
</dbReference>
<reference evidence="10" key="1">
    <citation type="submission" date="2020-05" db="UniProtKB">
        <authorList>
            <consortium name="EnsemblMetazoa"/>
        </authorList>
    </citation>
    <scope>IDENTIFICATION</scope>
    <source>
        <strain evidence="10">BB02</strain>
    </source>
</reference>
<feature type="compositionally biased region" description="Low complexity" evidence="8">
    <location>
        <begin position="958"/>
        <end position="970"/>
    </location>
</feature>
<dbReference type="PROSITE" id="PS50157">
    <property type="entry name" value="ZINC_FINGER_C2H2_2"/>
    <property type="match status" value="3"/>
</dbReference>
<feature type="region of interest" description="Disordered" evidence="8">
    <location>
        <begin position="869"/>
        <end position="1004"/>
    </location>
</feature>
<dbReference type="STRING" id="6526.A0A2C9KYE6"/>
<dbReference type="SMART" id="SM00355">
    <property type="entry name" value="ZnF_C2H2"/>
    <property type="match status" value="3"/>
</dbReference>
<dbReference type="FunFam" id="3.30.160.60:FF:000145">
    <property type="entry name" value="Zinc finger protein 574"/>
    <property type="match status" value="1"/>
</dbReference>
<feature type="compositionally biased region" description="Polar residues" evidence="8">
    <location>
        <begin position="818"/>
        <end position="845"/>
    </location>
</feature>
<feature type="domain" description="C2H2-type" evidence="9">
    <location>
        <begin position="619"/>
        <end position="647"/>
    </location>
</feature>
<evidence type="ECO:0000256" key="6">
    <source>
        <dbReference type="ARBA" id="ARBA00023242"/>
    </source>
</evidence>
<evidence type="ECO:0000256" key="5">
    <source>
        <dbReference type="ARBA" id="ARBA00022833"/>
    </source>
</evidence>
<evidence type="ECO:0000256" key="3">
    <source>
        <dbReference type="ARBA" id="ARBA00022737"/>
    </source>
</evidence>
<name>A0A2C9KYE6_BIOGL</name>